<evidence type="ECO:0000313" key="4">
    <source>
        <dbReference type="EMBL" id="MDN3202736.1"/>
    </source>
</evidence>
<gene>
    <name evidence="4" type="ORF">QVH07_01190</name>
</gene>
<dbReference type="Proteomes" id="UP001171916">
    <property type="component" value="Unassembled WGS sequence"/>
</dbReference>
<organism evidence="4 5">
    <name type="scientific">Algoriphagus sediminis</name>
    <dbReference type="NCBI Taxonomy" id="3057113"/>
    <lineage>
        <taxon>Bacteria</taxon>
        <taxon>Pseudomonadati</taxon>
        <taxon>Bacteroidota</taxon>
        <taxon>Cytophagia</taxon>
        <taxon>Cytophagales</taxon>
        <taxon>Cyclobacteriaceae</taxon>
        <taxon>Algoriphagus</taxon>
    </lineage>
</organism>
<dbReference type="InterPro" id="IPR018900">
    <property type="entry name" value="Curli_CsgE"/>
</dbReference>
<protein>
    <recommendedName>
        <fullName evidence="2">Curli production assembly/transport component CsgE</fullName>
    </recommendedName>
</protein>
<sequence length="189" mass="21857">MPASRFTSRMFQARFTLVFISFMIIRLDAFSQTERVNVKADTTKVQADTTKLQKEAPDELKALLESITQTVVKPKKVDVELEIDGLVIDQTKTKSGREFYDLFFRDWNPPQGANNYSIFIVEKPFRLNQTFIEISINETRVYQSFLQPRYDFIENMAKESIASTAYYLAQYEEILRQLGGEDTSGTGIY</sequence>
<proteinExistence type="predicted"/>
<dbReference type="Pfam" id="PF10627">
    <property type="entry name" value="CsgE"/>
    <property type="match status" value="1"/>
</dbReference>
<comment type="caution">
    <text evidence="4">The sequence shown here is derived from an EMBL/GenBank/DDBJ whole genome shotgun (WGS) entry which is preliminary data.</text>
</comment>
<evidence type="ECO:0000256" key="2">
    <source>
        <dbReference type="ARBA" id="ARBA00014024"/>
    </source>
</evidence>
<evidence type="ECO:0000256" key="3">
    <source>
        <dbReference type="ARBA" id="ARBA00022729"/>
    </source>
</evidence>
<keyword evidence="3" id="KW-0732">Signal</keyword>
<comment type="function">
    <text evidence="1">May be involved in the biogenesis of curli organelles.</text>
</comment>
<dbReference type="RefSeq" id="WP_289998293.1">
    <property type="nucleotide sequence ID" value="NZ_JAUEPH010000001.1"/>
</dbReference>
<accession>A0ABT7Y8E0</accession>
<reference evidence="4" key="1">
    <citation type="submission" date="2023-06" db="EMBL/GenBank/DDBJ databases">
        <title>Robiginitalea aurantiacus sp. nov. and Algoriphagus sediminis sp. nov., isolated from coastal sediment.</title>
        <authorList>
            <person name="Zhou Z.Y."/>
            <person name="An J."/>
            <person name="Jia Y.W."/>
            <person name="Du Z.J."/>
        </authorList>
    </citation>
    <scope>NUCLEOTIDE SEQUENCE</scope>
    <source>
        <strain evidence="4">C2-7</strain>
    </source>
</reference>
<evidence type="ECO:0000313" key="5">
    <source>
        <dbReference type="Proteomes" id="UP001171916"/>
    </source>
</evidence>
<evidence type="ECO:0000256" key="1">
    <source>
        <dbReference type="ARBA" id="ARBA00003989"/>
    </source>
</evidence>
<name>A0ABT7Y8E0_9BACT</name>
<keyword evidence="5" id="KW-1185">Reference proteome</keyword>
<dbReference type="EMBL" id="JAUEPH010000001">
    <property type="protein sequence ID" value="MDN3202736.1"/>
    <property type="molecule type" value="Genomic_DNA"/>
</dbReference>